<evidence type="ECO:0000256" key="1">
    <source>
        <dbReference type="SAM" id="MobiDB-lite"/>
    </source>
</evidence>
<dbReference type="Gramene" id="mRNA:HanXRQr2_Chr08g0323691">
    <property type="protein sequence ID" value="CDS:HanXRQr2_Chr08g0323691.1"/>
    <property type="gene ID" value="HanXRQr2_Chr08g0323691"/>
</dbReference>
<feature type="compositionally biased region" description="Basic and acidic residues" evidence="1">
    <location>
        <begin position="78"/>
        <end position="87"/>
    </location>
</feature>
<accession>A0A9K3ICK5</accession>
<organism evidence="2 3">
    <name type="scientific">Helianthus annuus</name>
    <name type="common">Common sunflower</name>
    <dbReference type="NCBI Taxonomy" id="4232"/>
    <lineage>
        <taxon>Eukaryota</taxon>
        <taxon>Viridiplantae</taxon>
        <taxon>Streptophyta</taxon>
        <taxon>Embryophyta</taxon>
        <taxon>Tracheophyta</taxon>
        <taxon>Spermatophyta</taxon>
        <taxon>Magnoliopsida</taxon>
        <taxon>eudicotyledons</taxon>
        <taxon>Gunneridae</taxon>
        <taxon>Pentapetalae</taxon>
        <taxon>asterids</taxon>
        <taxon>campanulids</taxon>
        <taxon>Asterales</taxon>
        <taxon>Asteraceae</taxon>
        <taxon>Asteroideae</taxon>
        <taxon>Heliantheae alliance</taxon>
        <taxon>Heliantheae</taxon>
        <taxon>Helianthus</taxon>
    </lineage>
</organism>
<dbReference type="Proteomes" id="UP000215914">
    <property type="component" value="Unassembled WGS sequence"/>
</dbReference>
<keyword evidence="3" id="KW-1185">Reference proteome</keyword>
<reference evidence="2" key="2">
    <citation type="submission" date="2020-06" db="EMBL/GenBank/DDBJ databases">
        <title>Helianthus annuus Genome sequencing and assembly Release 2.</title>
        <authorList>
            <person name="Gouzy J."/>
            <person name="Langlade N."/>
            <person name="Munos S."/>
        </authorList>
    </citation>
    <scope>NUCLEOTIDE SEQUENCE</scope>
    <source>
        <tissue evidence="2">Leaves</tissue>
    </source>
</reference>
<evidence type="ECO:0000313" key="2">
    <source>
        <dbReference type="EMBL" id="KAF5794041.1"/>
    </source>
</evidence>
<evidence type="ECO:0000313" key="3">
    <source>
        <dbReference type="Proteomes" id="UP000215914"/>
    </source>
</evidence>
<dbReference type="AlphaFoldDB" id="A0A9K3ICK5"/>
<proteinExistence type="predicted"/>
<dbReference type="EMBL" id="MNCJ02000323">
    <property type="protein sequence ID" value="KAF5794041.1"/>
    <property type="molecule type" value="Genomic_DNA"/>
</dbReference>
<feature type="region of interest" description="Disordered" evidence="1">
    <location>
        <begin position="55"/>
        <end position="87"/>
    </location>
</feature>
<reference evidence="2" key="1">
    <citation type="journal article" date="2017" name="Nature">
        <title>The sunflower genome provides insights into oil metabolism, flowering and Asterid evolution.</title>
        <authorList>
            <person name="Badouin H."/>
            <person name="Gouzy J."/>
            <person name="Grassa C.J."/>
            <person name="Murat F."/>
            <person name="Staton S.E."/>
            <person name="Cottret L."/>
            <person name="Lelandais-Briere C."/>
            <person name="Owens G.L."/>
            <person name="Carrere S."/>
            <person name="Mayjonade B."/>
            <person name="Legrand L."/>
            <person name="Gill N."/>
            <person name="Kane N.C."/>
            <person name="Bowers J.E."/>
            <person name="Hubner S."/>
            <person name="Bellec A."/>
            <person name="Berard A."/>
            <person name="Berges H."/>
            <person name="Blanchet N."/>
            <person name="Boniface M.C."/>
            <person name="Brunel D."/>
            <person name="Catrice O."/>
            <person name="Chaidir N."/>
            <person name="Claudel C."/>
            <person name="Donnadieu C."/>
            <person name="Faraut T."/>
            <person name="Fievet G."/>
            <person name="Helmstetter N."/>
            <person name="King M."/>
            <person name="Knapp S.J."/>
            <person name="Lai Z."/>
            <person name="Le Paslier M.C."/>
            <person name="Lippi Y."/>
            <person name="Lorenzon L."/>
            <person name="Mandel J.R."/>
            <person name="Marage G."/>
            <person name="Marchand G."/>
            <person name="Marquand E."/>
            <person name="Bret-Mestries E."/>
            <person name="Morien E."/>
            <person name="Nambeesan S."/>
            <person name="Nguyen T."/>
            <person name="Pegot-Espagnet P."/>
            <person name="Pouilly N."/>
            <person name="Raftis F."/>
            <person name="Sallet E."/>
            <person name="Schiex T."/>
            <person name="Thomas J."/>
            <person name="Vandecasteele C."/>
            <person name="Vares D."/>
            <person name="Vear F."/>
            <person name="Vautrin S."/>
            <person name="Crespi M."/>
            <person name="Mangin B."/>
            <person name="Burke J.M."/>
            <person name="Salse J."/>
            <person name="Munos S."/>
            <person name="Vincourt P."/>
            <person name="Rieseberg L.H."/>
            <person name="Langlade N.B."/>
        </authorList>
    </citation>
    <scope>NUCLEOTIDE SEQUENCE</scope>
    <source>
        <tissue evidence="2">Leaves</tissue>
    </source>
</reference>
<comment type="caution">
    <text evidence="2">The sequence shown here is derived from an EMBL/GenBank/DDBJ whole genome shotgun (WGS) entry which is preliminary data.</text>
</comment>
<protein>
    <submittedName>
        <fullName evidence="2">Uncharacterized protein</fullName>
    </submittedName>
</protein>
<feature type="compositionally biased region" description="Acidic residues" evidence="1">
    <location>
        <begin position="116"/>
        <end position="125"/>
    </location>
</feature>
<sequence length="125" mass="13978">MLSEIAKKYARKCSNVCDQHSDLIGDYVCLSHTHTHTLTCIYIYIYIYNLVHQNNPSKTEEEEEGKKEVEPAANDPVHPTEEDGKNEIEVAAQATAIIDALVLEVTKEHGQGSDSTESDDTEEDK</sequence>
<feature type="region of interest" description="Disordered" evidence="1">
    <location>
        <begin position="106"/>
        <end position="125"/>
    </location>
</feature>
<name>A0A9K3ICK5_HELAN</name>
<gene>
    <name evidence="2" type="ORF">HanXRQr2_Chr08g0323691</name>
</gene>